<dbReference type="eggNOG" id="COG0425">
    <property type="taxonomic scope" value="Bacteria"/>
</dbReference>
<organism evidence="3 4">
    <name type="scientific">Methyloglobulus morosus KoM1</name>
    <dbReference type="NCBI Taxonomy" id="1116472"/>
    <lineage>
        <taxon>Bacteria</taxon>
        <taxon>Pseudomonadati</taxon>
        <taxon>Pseudomonadota</taxon>
        <taxon>Gammaproteobacteria</taxon>
        <taxon>Methylococcales</taxon>
        <taxon>Methylococcaceae</taxon>
        <taxon>Methyloglobulus</taxon>
    </lineage>
</organism>
<sequence length="81" mass="8982">MTGITLIEFDLEVDASGLLCPLPLLRLKKALMEAQSGDVVKIIATDPAAHLDIGVYVDQTGHEMLELTRETNVQVFFIRKK</sequence>
<accession>V5BQN8</accession>
<dbReference type="InterPro" id="IPR036868">
    <property type="entry name" value="TusA-like_sf"/>
</dbReference>
<protein>
    <submittedName>
        <fullName evidence="3">Putative redox protein, regulator of disulfide bond formation</fullName>
    </submittedName>
</protein>
<dbReference type="PANTHER" id="PTHR33279:SF6">
    <property type="entry name" value="SULFUR CARRIER PROTEIN YEDF-RELATED"/>
    <property type="match status" value="1"/>
</dbReference>
<dbReference type="SUPFAM" id="SSF64307">
    <property type="entry name" value="SirA-like"/>
    <property type="match status" value="1"/>
</dbReference>
<gene>
    <name evidence="3" type="ORF">MGMO_146c00260</name>
</gene>
<comment type="similarity">
    <text evidence="1">Belongs to the sulfur carrier protein TusA family.</text>
</comment>
<feature type="domain" description="UPF0033" evidence="2">
    <location>
        <begin position="13"/>
        <end position="37"/>
    </location>
</feature>
<dbReference type="InterPro" id="IPR001455">
    <property type="entry name" value="TusA-like"/>
</dbReference>
<dbReference type="OrthoDB" id="9797551at2"/>
<dbReference type="Gene3D" id="3.30.110.40">
    <property type="entry name" value="TusA-like domain"/>
    <property type="match status" value="1"/>
</dbReference>
<dbReference type="STRING" id="1116472.MGMO_146c00260"/>
<dbReference type="RefSeq" id="WP_023496224.1">
    <property type="nucleotide sequence ID" value="NZ_AYLO01000135.1"/>
</dbReference>
<evidence type="ECO:0000313" key="3">
    <source>
        <dbReference type="EMBL" id="ESS68487.1"/>
    </source>
</evidence>
<comment type="caution">
    <text evidence="3">The sequence shown here is derived from an EMBL/GenBank/DDBJ whole genome shotgun (WGS) entry which is preliminary data.</text>
</comment>
<dbReference type="Proteomes" id="UP000017842">
    <property type="component" value="Unassembled WGS sequence"/>
</dbReference>
<dbReference type="AlphaFoldDB" id="V5BQN8"/>
<dbReference type="CDD" id="cd00291">
    <property type="entry name" value="SirA_YedF_YeeD"/>
    <property type="match status" value="1"/>
</dbReference>
<dbReference type="EMBL" id="AYLO01000135">
    <property type="protein sequence ID" value="ESS68487.1"/>
    <property type="molecule type" value="Genomic_DNA"/>
</dbReference>
<reference evidence="3 4" key="1">
    <citation type="journal article" date="2013" name="Genome Announc.">
        <title>Draft Genome Sequence of the Methanotrophic Gammaproteobacterium Methyloglobulus morosus DSM 22980 Strain KoM1.</title>
        <authorList>
            <person name="Poehlein A."/>
            <person name="Deutzmann J.S."/>
            <person name="Daniel R."/>
            <person name="Simeonova D.D."/>
        </authorList>
    </citation>
    <scope>NUCLEOTIDE SEQUENCE [LARGE SCALE GENOMIC DNA]</scope>
    <source>
        <strain evidence="3 4">KoM1</strain>
    </source>
</reference>
<dbReference type="PANTHER" id="PTHR33279">
    <property type="entry name" value="SULFUR CARRIER PROTEIN YEDF-RELATED"/>
    <property type="match status" value="1"/>
</dbReference>
<evidence type="ECO:0000259" key="2">
    <source>
        <dbReference type="PROSITE" id="PS01148"/>
    </source>
</evidence>
<name>V5BQN8_9GAMM</name>
<dbReference type="Pfam" id="PF01206">
    <property type="entry name" value="TusA"/>
    <property type="match status" value="1"/>
</dbReference>
<keyword evidence="4" id="KW-1185">Reference proteome</keyword>
<proteinExistence type="inferred from homology"/>
<dbReference type="PROSITE" id="PS01148">
    <property type="entry name" value="UPF0033"/>
    <property type="match status" value="1"/>
</dbReference>
<evidence type="ECO:0000313" key="4">
    <source>
        <dbReference type="Proteomes" id="UP000017842"/>
    </source>
</evidence>
<evidence type="ECO:0000256" key="1">
    <source>
        <dbReference type="ARBA" id="ARBA00008984"/>
    </source>
</evidence>